<feature type="region of interest" description="Disordered" evidence="1">
    <location>
        <begin position="1"/>
        <end position="21"/>
    </location>
</feature>
<evidence type="ECO:0000313" key="4">
    <source>
        <dbReference type="Proteomes" id="UP001327560"/>
    </source>
</evidence>
<keyword evidence="2" id="KW-0812">Transmembrane</keyword>
<evidence type="ECO:0000313" key="3">
    <source>
        <dbReference type="EMBL" id="WOK94544.1"/>
    </source>
</evidence>
<evidence type="ECO:0000256" key="1">
    <source>
        <dbReference type="SAM" id="MobiDB-lite"/>
    </source>
</evidence>
<keyword evidence="2" id="KW-0472">Membrane</keyword>
<sequence>MSLPLDQQSPPAYTEPSASQGGSIGPVIGVLAMIAVLGVVAGVLGRLCSGRSILGYGRYDLHGWVEAKCATCIDGRPDAPAPRSQPVTSGAAVPAGAEQEAKRADHVAEA</sequence>
<feature type="compositionally biased region" description="Basic and acidic residues" evidence="1">
    <location>
        <begin position="99"/>
        <end position="110"/>
    </location>
</feature>
<keyword evidence="4" id="KW-1185">Reference proteome</keyword>
<accession>A0AAQ3JT68</accession>
<gene>
    <name evidence="3" type="ORF">Cni_G03248</name>
</gene>
<protein>
    <submittedName>
        <fullName evidence="3">Uncharacterized protein</fullName>
    </submittedName>
</protein>
<name>A0AAQ3JT68_9LILI</name>
<feature type="region of interest" description="Disordered" evidence="1">
    <location>
        <begin position="75"/>
        <end position="110"/>
    </location>
</feature>
<feature type="transmembrane region" description="Helical" evidence="2">
    <location>
        <begin position="24"/>
        <end position="44"/>
    </location>
</feature>
<dbReference type="PANTHER" id="PTHR33429">
    <property type="entry name" value="OS02G0708000 PROTEIN-RELATED"/>
    <property type="match status" value="1"/>
</dbReference>
<dbReference type="Proteomes" id="UP001327560">
    <property type="component" value="Chromosome 1"/>
</dbReference>
<dbReference type="PANTHER" id="PTHR33429:SF2">
    <property type="entry name" value="OS01G0888850 PROTEIN"/>
    <property type="match status" value="1"/>
</dbReference>
<keyword evidence="2" id="KW-1133">Transmembrane helix</keyword>
<dbReference type="EMBL" id="CP136890">
    <property type="protein sequence ID" value="WOK94544.1"/>
    <property type="molecule type" value="Genomic_DNA"/>
</dbReference>
<dbReference type="AlphaFoldDB" id="A0AAQ3JT68"/>
<reference evidence="3 4" key="1">
    <citation type="submission" date="2023-10" db="EMBL/GenBank/DDBJ databases">
        <title>Chromosome-scale genome assembly provides insights into flower coloration mechanisms of Canna indica.</title>
        <authorList>
            <person name="Li C."/>
        </authorList>
    </citation>
    <scope>NUCLEOTIDE SEQUENCE [LARGE SCALE GENOMIC DNA]</scope>
    <source>
        <tissue evidence="3">Flower</tissue>
    </source>
</reference>
<evidence type="ECO:0000256" key="2">
    <source>
        <dbReference type="SAM" id="Phobius"/>
    </source>
</evidence>
<proteinExistence type="predicted"/>
<organism evidence="3 4">
    <name type="scientific">Canna indica</name>
    <name type="common">Indian-shot</name>
    <dbReference type="NCBI Taxonomy" id="4628"/>
    <lineage>
        <taxon>Eukaryota</taxon>
        <taxon>Viridiplantae</taxon>
        <taxon>Streptophyta</taxon>
        <taxon>Embryophyta</taxon>
        <taxon>Tracheophyta</taxon>
        <taxon>Spermatophyta</taxon>
        <taxon>Magnoliopsida</taxon>
        <taxon>Liliopsida</taxon>
        <taxon>Zingiberales</taxon>
        <taxon>Cannaceae</taxon>
        <taxon>Canna</taxon>
    </lineage>
</organism>